<dbReference type="Pfam" id="PF00892">
    <property type="entry name" value="EamA"/>
    <property type="match status" value="1"/>
</dbReference>
<feature type="transmembrane region" description="Helical" evidence="6">
    <location>
        <begin position="256"/>
        <end position="274"/>
    </location>
</feature>
<keyword evidence="5 6" id="KW-0472">Membrane</keyword>
<dbReference type="GO" id="GO:0016020">
    <property type="term" value="C:membrane"/>
    <property type="evidence" value="ECO:0007669"/>
    <property type="project" value="UniProtKB-SubCell"/>
</dbReference>
<feature type="transmembrane region" description="Helical" evidence="6">
    <location>
        <begin position="95"/>
        <end position="113"/>
    </location>
</feature>
<evidence type="ECO:0000256" key="2">
    <source>
        <dbReference type="ARBA" id="ARBA00007635"/>
    </source>
</evidence>
<dbReference type="RefSeq" id="XP_039132968.1">
    <property type="nucleotide sequence ID" value="XM_039277034.1"/>
</dbReference>
<feature type="transmembrane region" description="Helical" evidence="6">
    <location>
        <begin position="231"/>
        <end position="250"/>
    </location>
</feature>
<keyword evidence="3 6" id="KW-0812">Transmembrane</keyword>
<feature type="transmembrane region" description="Helical" evidence="6">
    <location>
        <begin position="166"/>
        <end position="187"/>
    </location>
</feature>
<keyword evidence="4 6" id="KW-1133">Transmembrane helix</keyword>
<dbReference type="Proteomes" id="UP001515500">
    <property type="component" value="Chromosome 10"/>
</dbReference>
<evidence type="ECO:0000256" key="6">
    <source>
        <dbReference type="RuleBase" id="RU363077"/>
    </source>
</evidence>
<protein>
    <recommendedName>
        <fullName evidence="6">WAT1-related protein</fullName>
    </recommendedName>
</protein>
<evidence type="ECO:0000313" key="9">
    <source>
        <dbReference type="RefSeq" id="XP_039132968.1"/>
    </source>
</evidence>
<dbReference type="GO" id="GO:0022857">
    <property type="term" value="F:transmembrane transporter activity"/>
    <property type="evidence" value="ECO:0007669"/>
    <property type="project" value="InterPro"/>
</dbReference>
<accession>A0AB40BZL0</accession>
<dbReference type="InterPro" id="IPR030184">
    <property type="entry name" value="WAT1-related"/>
</dbReference>
<name>A0AB40BZL0_DIOCR</name>
<feature type="domain" description="EamA" evidence="7">
    <location>
        <begin position="136"/>
        <end position="274"/>
    </location>
</feature>
<dbReference type="InterPro" id="IPR037185">
    <property type="entry name" value="EmrE-like"/>
</dbReference>
<evidence type="ECO:0000256" key="3">
    <source>
        <dbReference type="ARBA" id="ARBA00022692"/>
    </source>
</evidence>
<sequence length="310" mass="34927">MNEMKPYIVVILIQFIYTGMPIISKAALDIGLSPFVFVFYRQAFATVMLVPLSIILARKKAPPLSFRLLFKMFILALIGMEALKVKSKSGIAKVLGITLCLAGILMIAFYTGPQLNHHEPYHHSQQPTHSSRTWIKGSFLMISASTVWSLWLTLQKILLKEYPSKLLFTTMQCMFSSIQSFIVAILFERNIAQWKLHFNMRLLAVAYSGFIVSGVSFYLQSWCIERKGPVFLSMWTPLAFVFTIIGSSFILVNPIYLGSVLGGVFMVGGLYSVLWGKITESRINAEQCILEEEKVCNEEKETASSPCPHV</sequence>
<evidence type="ECO:0000313" key="8">
    <source>
        <dbReference type="Proteomes" id="UP001515500"/>
    </source>
</evidence>
<feature type="transmembrane region" description="Helical" evidence="6">
    <location>
        <begin position="35"/>
        <end position="58"/>
    </location>
</feature>
<dbReference type="PANTHER" id="PTHR31218">
    <property type="entry name" value="WAT1-RELATED PROTEIN"/>
    <property type="match status" value="1"/>
</dbReference>
<dbReference type="GeneID" id="120270028"/>
<comment type="similarity">
    <text evidence="2 6">Belongs to the drug/metabolite transporter (DMT) superfamily. Plant drug/metabolite exporter (P-DME) (TC 2.A.7.4) family.</text>
</comment>
<evidence type="ECO:0000256" key="1">
    <source>
        <dbReference type="ARBA" id="ARBA00004141"/>
    </source>
</evidence>
<feature type="transmembrane region" description="Helical" evidence="6">
    <location>
        <begin position="133"/>
        <end position="154"/>
    </location>
</feature>
<dbReference type="SUPFAM" id="SSF103481">
    <property type="entry name" value="Multidrug resistance efflux transporter EmrE"/>
    <property type="match status" value="1"/>
</dbReference>
<evidence type="ECO:0000256" key="4">
    <source>
        <dbReference type="ARBA" id="ARBA00022989"/>
    </source>
</evidence>
<dbReference type="InterPro" id="IPR000620">
    <property type="entry name" value="EamA_dom"/>
</dbReference>
<organism evidence="8 9">
    <name type="scientific">Dioscorea cayennensis subsp. rotundata</name>
    <name type="common">White Guinea yam</name>
    <name type="synonym">Dioscorea rotundata</name>
    <dbReference type="NCBI Taxonomy" id="55577"/>
    <lineage>
        <taxon>Eukaryota</taxon>
        <taxon>Viridiplantae</taxon>
        <taxon>Streptophyta</taxon>
        <taxon>Embryophyta</taxon>
        <taxon>Tracheophyta</taxon>
        <taxon>Spermatophyta</taxon>
        <taxon>Magnoliopsida</taxon>
        <taxon>Liliopsida</taxon>
        <taxon>Dioscoreales</taxon>
        <taxon>Dioscoreaceae</taxon>
        <taxon>Dioscorea</taxon>
    </lineage>
</organism>
<evidence type="ECO:0000259" key="7">
    <source>
        <dbReference type="Pfam" id="PF00892"/>
    </source>
</evidence>
<feature type="transmembrane region" description="Helical" evidence="6">
    <location>
        <begin position="199"/>
        <end position="219"/>
    </location>
</feature>
<gene>
    <name evidence="9" type="primary">LOC120270028</name>
</gene>
<reference evidence="9" key="1">
    <citation type="submission" date="2025-08" db="UniProtKB">
        <authorList>
            <consortium name="RefSeq"/>
        </authorList>
    </citation>
    <scope>IDENTIFICATION</scope>
</reference>
<proteinExistence type="inferred from homology"/>
<feature type="transmembrane region" description="Helical" evidence="6">
    <location>
        <begin position="6"/>
        <end position="23"/>
    </location>
</feature>
<evidence type="ECO:0000256" key="5">
    <source>
        <dbReference type="ARBA" id="ARBA00023136"/>
    </source>
</evidence>
<dbReference type="AlphaFoldDB" id="A0AB40BZL0"/>
<keyword evidence="8" id="KW-1185">Reference proteome</keyword>
<comment type="subcellular location">
    <subcellularLocation>
        <location evidence="1 6">Membrane</location>
        <topology evidence="1 6">Multi-pass membrane protein</topology>
    </subcellularLocation>
</comment>